<dbReference type="SFLD" id="SFLDG01135">
    <property type="entry name" value="C1.5.6:_HAD__Beta-PGM__Phospha"/>
    <property type="match status" value="1"/>
</dbReference>
<evidence type="ECO:0000256" key="1">
    <source>
        <dbReference type="ARBA" id="ARBA00001946"/>
    </source>
</evidence>
<keyword evidence="3" id="KW-0479">Metal-binding</keyword>
<dbReference type="EMBL" id="CP072648">
    <property type="protein sequence ID" value="QUW03500.1"/>
    <property type="molecule type" value="Genomic_DNA"/>
</dbReference>
<dbReference type="SFLD" id="SFLDG01129">
    <property type="entry name" value="C1.5:_HAD__Beta-PGM__Phosphata"/>
    <property type="match status" value="1"/>
</dbReference>
<evidence type="ECO:0000256" key="3">
    <source>
        <dbReference type="ARBA" id="ARBA00022723"/>
    </source>
</evidence>
<dbReference type="Proteomes" id="UP000676506">
    <property type="component" value="Chromosome 1"/>
</dbReference>
<sequence length="230" mass="25817">MIKAVIFDFDGVIVDSEEIHFTGLRDTLLQEGLDINRQTYDQHFLALDDKGCFRKFFLEVGVELSLEKLAQLIHYKTSKLEMLLPQAKLFHGVSDWIKKYSPLVQLAICSGALRQEITTLLSLHSLLEHFSLIISADDVQHGKPSPEGYLLALNHLNKKNMAKEEISASECLVIEDSVAGVEAAKAAGMHCVAITNSYAREKLYKADFIFESISQLNLESIQNYLSVQKS</sequence>
<evidence type="ECO:0000256" key="4">
    <source>
        <dbReference type="ARBA" id="ARBA00022842"/>
    </source>
</evidence>
<dbReference type="NCBIfam" id="TIGR01509">
    <property type="entry name" value="HAD-SF-IA-v3"/>
    <property type="match status" value="1"/>
</dbReference>
<reference evidence="5 6" key="1">
    <citation type="submission" date="2021-03" db="EMBL/GenBank/DDBJ databases">
        <title>Genomic and phenotypic characterization of Chloracidobacterium isolates provides evidence for multiple species.</title>
        <authorList>
            <person name="Saini M.K."/>
            <person name="Costas A.M.G."/>
            <person name="Tank M."/>
            <person name="Bryant D.A."/>
        </authorList>
    </citation>
    <scope>NUCLEOTIDE SEQUENCE [LARGE SCALE GENOMIC DNA]</scope>
    <source>
        <strain evidence="5 6">BV2-C</strain>
    </source>
</reference>
<accession>A0ABX8BD86</accession>
<dbReference type="PANTHER" id="PTHR46193">
    <property type="entry name" value="6-PHOSPHOGLUCONATE PHOSPHATASE"/>
    <property type="match status" value="1"/>
</dbReference>
<proteinExistence type="inferred from homology"/>
<dbReference type="SUPFAM" id="SSF56784">
    <property type="entry name" value="HAD-like"/>
    <property type="match status" value="1"/>
</dbReference>
<comment type="cofactor">
    <cofactor evidence="1">
        <name>Mg(2+)</name>
        <dbReference type="ChEBI" id="CHEBI:18420"/>
    </cofactor>
</comment>
<dbReference type="InterPro" id="IPR006439">
    <property type="entry name" value="HAD-SF_hydro_IA"/>
</dbReference>
<name>A0ABX8BD86_9BACT</name>
<dbReference type="RefSeq" id="WP_211429390.1">
    <property type="nucleotide sequence ID" value="NZ_CP072648.1"/>
</dbReference>
<dbReference type="PANTHER" id="PTHR46193:SF21">
    <property type="entry name" value="SLL1138 PROTEIN"/>
    <property type="match status" value="1"/>
</dbReference>
<dbReference type="Gene3D" id="3.40.50.1000">
    <property type="entry name" value="HAD superfamily/HAD-like"/>
    <property type="match status" value="1"/>
</dbReference>
<evidence type="ECO:0000313" key="6">
    <source>
        <dbReference type="Proteomes" id="UP000676506"/>
    </source>
</evidence>
<dbReference type="CDD" id="cd07505">
    <property type="entry name" value="HAD_BPGM-like"/>
    <property type="match status" value="1"/>
</dbReference>
<keyword evidence="4" id="KW-0460">Magnesium</keyword>
<gene>
    <name evidence="5" type="ORF">J8C06_03410</name>
</gene>
<evidence type="ECO:0000256" key="2">
    <source>
        <dbReference type="ARBA" id="ARBA00006171"/>
    </source>
</evidence>
<comment type="similarity">
    <text evidence="2">Belongs to the HAD-like hydrolase superfamily. CbbY/CbbZ/Gph/YieH family.</text>
</comment>
<protein>
    <submittedName>
        <fullName evidence="5">HAD family phosphatase</fullName>
    </submittedName>
</protein>
<dbReference type="Gene3D" id="1.10.150.240">
    <property type="entry name" value="Putative phosphatase, domain 2"/>
    <property type="match status" value="1"/>
</dbReference>
<dbReference type="InterPro" id="IPR023198">
    <property type="entry name" value="PGP-like_dom2"/>
</dbReference>
<keyword evidence="6" id="KW-1185">Reference proteome</keyword>
<dbReference type="SFLD" id="SFLDS00003">
    <property type="entry name" value="Haloacid_Dehalogenase"/>
    <property type="match status" value="1"/>
</dbReference>
<dbReference type="Pfam" id="PF13419">
    <property type="entry name" value="HAD_2"/>
    <property type="match status" value="1"/>
</dbReference>
<dbReference type="InterPro" id="IPR036412">
    <property type="entry name" value="HAD-like_sf"/>
</dbReference>
<dbReference type="InterPro" id="IPR041492">
    <property type="entry name" value="HAD_2"/>
</dbReference>
<evidence type="ECO:0000313" key="5">
    <source>
        <dbReference type="EMBL" id="QUW03500.1"/>
    </source>
</evidence>
<organism evidence="5 6">
    <name type="scientific">Chloracidobacterium validum</name>
    <dbReference type="NCBI Taxonomy" id="2821543"/>
    <lineage>
        <taxon>Bacteria</taxon>
        <taxon>Pseudomonadati</taxon>
        <taxon>Acidobacteriota</taxon>
        <taxon>Terriglobia</taxon>
        <taxon>Terriglobales</taxon>
        <taxon>Acidobacteriaceae</taxon>
        <taxon>Chloracidobacterium</taxon>
    </lineage>
</organism>
<dbReference type="InterPro" id="IPR051600">
    <property type="entry name" value="Beta-PGM-like"/>
</dbReference>
<dbReference type="InterPro" id="IPR023214">
    <property type="entry name" value="HAD_sf"/>
</dbReference>